<dbReference type="SUPFAM" id="SSF56112">
    <property type="entry name" value="Protein kinase-like (PK-like)"/>
    <property type="match status" value="1"/>
</dbReference>
<organism evidence="2 3">
    <name type="scientific">Rotaria magnacalcarata</name>
    <dbReference type="NCBI Taxonomy" id="392030"/>
    <lineage>
        <taxon>Eukaryota</taxon>
        <taxon>Metazoa</taxon>
        <taxon>Spiralia</taxon>
        <taxon>Gnathifera</taxon>
        <taxon>Rotifera</taxon>
        <taxon>Eurotatoria</taxon>
        <taxon>Bdelloidea</taxon>
        <taxon>Philodinida</taxon>
        <taxon>Philodinidae</taxon>
        <taxon>Rotaria</taxon>
    </lineage>
</organism>
<reference evidence="2" key="1">
    <citation type="submission" date="2021-02" db="EMBL/GenBank/DDBJ databases">
        <authorList>
            <person name="Nowell W R."/>
        </authorList>
    </citation>
    <scope>NUCLEOTIDE SEQUENCE</scope>
</reference>
<evidence type="ECO:0000313" key="3">
    <source>
        <dbReference type="Proteomes" id="UP000681720"/>
    </source>
</evidence>
<protein>
    <recommendedName>
        <fullName evidence="4">Protein kinase domain-containing protein</fullName>
    </recommendedName>
</protein>
<dbReference type="InterPro" id="IPR011009">
    <property type="entry name" value="Kinase-like_dom_sf"/>
</dbReference>
<comment type="caution">
    <text evidence="2">The sequence shown here is derived from an EMBL/GenBank/DDBJ whole genome shotgun (WGS) entry which is preliminary data.</text>
</comment>
<name>A0A8S2KM80_9BILA</name>
<accession>A0A8S2KM80</accession>
<dbReference type="Gene3D" id="1.10.510.10">
    <property type="entry name" value="Transferase(Phosphotransferase) domain 1"/>
    <property type="match status" value="1"/>
</dbReference>
<gene>
    <name evidence="2" type="ORF">GIL414_LOCUS4521</name>
</gene>
<evidence type="ECO:0000256" key="1">
    <source>
        <dbReference type="SAM" id="MobiDB-lite"/>
    </source>
</evidence>
<dbReference type="EMBL" id="CAJOBJ010001102">
    <property type="protein sequence ID" value="CAF3861551.1"/>
    <property type="molecule type" value="Genomic_DNA"/>
</dbReference>
<proteinExistence type="predicted"/>
<dbReference type="Proteomes" id="UP000681720">
    <property type="component" value="Unassembled WGS sequence"/>
</dbReference>
<evidence type="ECO:0008006" key="4">
    <source>
        <dbReference type="Google" id="ProtNLM"/>
    </source>
</evidence>
<sequence>MINVDLGGNGDTHAVTEAVVNEAIETLENPVQKDLVLQCLKTDPVKRPTARELLFHPALFEIPTLKLLSVHSLADDILSYPTSSNDSNLQSLTNGMKSRTGTVTFERTSSANNDSEHNNNDSISTPIHNNNNTNNNSSTALLSNSDEKENRRIIDIQCKLKTKDTRSSLLFISVKFQDRLQRDMTAEVDSDESSNMIAKELLEHGLFHESVREGWIRM</sequence>
<evidence type="ECO:0000313" key="2">
    <source>
        <dbReference type="EMBL" id="CAF3861551.1"/>
    </source>
</evidence>
<feature type="compositionally biased region" description="Low complexity" evidence="1">
    <location>
        <begin position="129"/>
        <end position="144"/>
    </location>
</feature>
<dbReference type="AlphaFoldDB" id="A0A8S2KM80"/>
<feature type="region of interest" description="Disordered" evidence="1">
    <location>
        <begin position="107"/>
        <end position="146"/>
    </location>
</feature>